<sequence length="281" mass="32497">MVFKMKDTPDSFVNLRFLESNPCMYRALQKCTTEITQKEQTLFQRLALHEDDEGNGRNGEQPASFGIVMYEEETAWTLPDKNNEERMTAGGQQPGPANEKFEVPAALMEMEVQEEPEEERVLRNRTIIIPVPATSRPVKSAVQVFHVKSVEVLLGHSKQKLEKPNDSVYEEEINENQISSIVCSICLHLFEMLKGWFIYASRMHRRDGFCPVCGYYSVLPATLPFTRKQTVVKVHVLDWCPGAHQSITNEKKMRRKRLVIARKNKLAKYVNYHLRKFITTF</sequence>
<evidence type="ECO:0000313" key="2">
    <source>
        <dbReference type="Proteomes" id="UP000276776"/>
    </source>
</evidence>
<reference evidence="3" key="1">
    <citation type="submission" date="2017-02" db="UniProtKB">
        <authorList>
            <consortium name="WormBaseParasite"/>
        </authorList>
    </citation>
    <scope>IDENTIFICATION</scope>
</reference>
<name>A0A0N5DBD9_THECL</name>
<proteinExistence type="predicted"/>
<keyword evidence="2" id="KW-1185">Reference proteome</keyword>
<dbReference type="AlphaFoldDB" id="A0A0N5DBD9"/>
<organism evidence="3">
    <name type="scientific">Thelazia callipaeda</name>
    <name type="common">Oriental eyeworm</name>
    <name type="synonym">Parasitic nematode</name>
    <dbReference type="NCBI Taxonomy" id="103827"/>
    <lineage>
        <taxon>Eukaryota</taxon>
        <taxon>Metazoa</taxon>
        <taxon>Ecdysozoa</taxon>
        <taxon>Nematoda</taxon>
        <taxon>Chromadorea</taxon>
        <taxon>Rhabditida</taxon>
        <taxon>Spirurina</taxon>
        <taxon>Spiruromorpha</taxon>
        <taxon>Thelazioidea</taxon>
        <taxon>Thelaziidae</taxon>
        <taxon>Thelazia</taxon>
    </lineage>
</organism>
<dbReference type="EMBL" id="UYYF01005137">
    <property type="protein sequence ID" value="VDN08187.1"/>
    <property type="molecule type" value="Genomic_DNA"/>
</dbReference>
<protein>
    <submittedName>
        <fullName evidence="3">LITAF domain-containing protein</fullName>
    </submittedName>
</protein>
<gene>
    <name evidence="1" type="ORF">TCLT_LOCUS10490</name>
</gene>
<dbReference type="WBParaSite" id="TCLT_0001050101-mRNA-1">
    <property type="protein sequence ID" value="TCLT_0001050101-mRNA-1"/>
    <property type="gene ID" value="TCLT_0001050101"/>
</dbReference>
<reference evidence="1 2" key="2">
    <citation type="submission" date="2018-11" db="EMBL/GenBank/DDBJ databases">
        <authorList>
            <consortium name="Pathogen Informatics"/>
        </authorList>
    </citation>
    <scope>NUCLEOTIDE SEQUENCE [LARGE SCALE GENOMIC DNA]</scope>
</reference>
<accession>A0A0N5DBD9</accession>
<dbReference type="Proteomes" id="UP000276776">
    <property type="component" value="Unassembled WGS sequence"/>
</dbReference>
<evidence type="ECO:0000313" key="3">
    <source>
        <dbReference type="WBParaSite" id="TCLT_0001050101-mRNA-1"/>
    </source>
</evidence>
<evidence type="ECO:0000313" key="1">
    <source>
        <dbReference type="EMBL" id="VDN08187.1"/>
    </source>
</evidence>